<comment type="caution">
    <text evidence="3">The sequence shown here is derived from an EMBL/GenBank/DDBJ whole genome shotgun (WGS) entry which is preliminary data.</text>
</comment>
<accession>A0A066WL46</accession>
<keyword evidence="2" id="KW-0472">Membrane</keyword>
<dbReference type="EMBL" id="JNCA01000019">
    <property type="protein sequence ID" value="KDN54742.1"/>
    <property type="molecule type" value="Genomic_DNA"/>
</dbReference>
<proteinExistence type="predicted"/>
<evidence type="ECO:0008006" key="5">
    <source>
        <dbReference type="Google" id="ProtNLM"/>
    </source>
</evidence>
<reference evidence="3 4" key="1">
    <citation type="submission" date="2014-05" db="EMBL/GenBank/DDBJ databases">
        <title>Genome Sequence of Flavobacterium sp. EM1321.</title>
        <authorList>
            <person name="Shin S.-K."/>
            <person name="Yi H."/>
        </authorList>
    </citation>
    <scope>NUCLEOTIDE SEQUENCE [LARGE SCALE GENOMIC DNA]</scope>
    <source>
        <strain evidence="3 4">EM1321</strain>
    </source>
</reference>
<protein>
    <recommendedName>
        <fullName evidence="5">Chromosome segregation protein SMC</fullName>
    </recommendedName>
</protein>
<organism evidence="3 4">
    <name type="scientific">Flavobacterium seoulense</name>
    <dbReference type="NCBI Taxonomy" id="1492738"/>
    <lineage>
        <taxon>Bacteria</taxon>
        <taxon>Pseudomonadati</taxon>
        <taxon>Bacteroidota</taxon>
        <taxon>Flavobacteriia</taxon>
        <taxon>Flavobacteriales</taxon>
        <taxon>Flavobacteriaceae</taxon>
        <taxon>Flavobacterium</taxon>
    </lineage>
</organism>
<evidence type="ECO:0000256" key="2">
    <source>
        <dbReference type="SAM" id="Phobius"/>
    </source>
</evidence>
<dbReference type="RefSeq" id="WP_035660244.1">
    <property type="nucleotide sequence ID" value="NZ_JNCA01000019.1"/>
</dbReference>
<dbReference type="OrthoDB" id="1115172at2"/>
<name>A0A066WL46_9FLAO</name>
<dbReference type="Gene3D" id="1.10.287.1490">
    <property type="match status" value="1"/>
</dbReference>
<feature type="transmembrane region" description="Helical" evidence="2">
    <location>
        <begin position="12"/>
        <end position="29"/>
    </location>
</feature>
<keyword evidence="1" id="KW-0175">Coiled coil</keyword>
<evidence type="ECO:0000256" key="1">
    <source>
        <dbReference type="SAM" id="Coils"/>
    </source>
</evidence>
<keyword evidence="4" id="KW-1185">Reference proteome</keyword>
<evidence type="ECO:0000313" key="4">
    <source>
        <dbReference type="Proteomes" id="UP000027064"/>
    </source>
</evidence>
<dbReference type="eggNOG" id="COG4768">
    <property type="taxonomic scope" value="Bacteria"/>
</dbReference>
<keyword evidence="2" id="KW-0812">Transmembrane</keyword>
<gene>
    <name evidence="3" type="ORF">FEM21_21240</name>
</gene>
<dbReference type="PATRIC" id="fig|1492738.3.peg.2113"/>
<dbReference type="Proteomes" id="UP000027064">
    <property type="component" value="Unassembled WGS sequence"/>
</dbReference>
<feature type="coiled-coil region" evidence="1">
    <location>
        <begin position="49"/>
        <end position="132"/>
    </location>
</feature>
<keyword evidence="2" id="KW-1133">Transmembrane helix</keyword>
<dbReference type="STRING" id="1492738.FEM21_21240"/>
<dbReference type="AlphaFoldDB" id="A0A066WL46"/>
<evidence type="ECO:0000313" key="3">
    <source>
        <dbReference type="EMBL" id="KDN54742.1"/>
    </source>
</evidence>
<sequence>MENKQNGSSLKAVVAVLAVLLVGSLVYIFKLSSDTEKVQTVLTKEVSEKDSVLKDLEELKATYDAAIAENTSMSDELIQERDKVVGLMEEVKKSKGDLSAFKTKMNLLQNKMKALMAENEGLKNQNSVLKTQRDSTAVVLDESKKYNQTLVGQNDELAKVVEKGAKLTVLNIQSSAYKVRSSGKEIATDKARRTNMLKISFTIAGNEIAQSGDKTYYVQVIDSKNNVLGEKKIISFEGSTLTYSFTSTVKYENKTVQVSENLPGKDFEKGTYFINIFDKGEVVSKSSFTLK</sequence>